<evidence type="ECO:0000256" key="13">
    <source>
        <dbReference type="ARBA" id="ARBA00023136"/>
    </source>
</evidence>
<feature type="transmembrane region" description="Helical" evidence="16">
    <location>
        <begin position="341"/>
        <end position="360"/>
    </location>
</feature>
<dbReference type="GO" id="GO:0006879">
    <property type="term" value="P:intracellular iron ion homeostasis"/>
    <property type="evidence" value="ECO:0007669"/>
    <property type="project" value="TreeGrafter"/>
</dbReference>
<dbReference type="PROSITE" id="PS51384">
    <property type="entry name" value="FAD_FR"/>
    <property type="match status" value="1"/>
</dbReference>
<comment type="caution">
    <text evidence="19">The sequence shown here is derived from an EMBL/GenBank/DDBJ whole genome shotgun (WGS) entry which is preliminary data.</text>
</comment>
<feature type="transmembrane region" description="Helical" evidence="16">
    <location>
        <begin position="152"/>
        <end position="174"/>
    </location>
</feature>
<dbReference type="InterPro" id="IPR013112">
    <property type="entry name" value="FAD-bd_8"/>
</dbReference>
<keyword evidence="5" id="KW-1003">Cell membrane</keyword>
<protein>
    <recommendedName>
        <fullName evidence="3">ferric-chelate reductase (NADPH)</fullName>
        <ecNumber evidence="3">1.16.1.9</ecNumber>
    </recommendedName>
</protein>
<evidence type="ECO:0000256" key="7">
    <source>
        <dbReference type="ARBA" id="ARBA00022692"/>
    </source>
</evidence>
<evidence type="ECO:0000256" key="2">
    <source>
        <dbReference type="ARBA" id="ARBA00006278"/>
    </source>
</evidence>
<dbReference type="GO" id="GO:0005886">
    <property type="term" value="C:plasma membrane"/>
    <property type="evidence" value="ECO:0007669"/>
    <property type="project" value="UniProtKB-SubCell"/>
</dbReference>
<dbReference type="PANTHER" id="PTHR32361:SF9">
    <property type="entry name" value="FERRIC REDUCTASE TRANSMEMBRANE COMPONENT 3-RELATED"/>
    <property type="match status" value="1"/>
</dbReference>
<keyword evidence="12" id="KW-0406">Ion transport</keyword>
<keyword evidence="20" id="KW-1185">Reference proteome</keyword>
<evidence type="ECO:0000256" key="11">
    <source>
        <dbReference type="ARBA" id="ARBA00023002"/>
    </source>
</evidence>
<evidence type="ECO:0000256" key="17">
    <source>
        <dbReference type="SAM" id="SignalP"/>
    </source>
</evidence>
<dbReference type="GO" id="GO:0052851">
    <property type="term" value="F:ferric-chelate reductase (NADPH) activity"/>
    <property type="evidence" value="ECO:0007669"/>
    <property type="project" value="UniProtKB-EC"/>
</dbReference>
<feature type="transmembrane region" description="Helical" evidence="16">
    <location>
        <begin position="227"/>
        <end position="245"/>
    </location>
</feature>
<dbReference type="Pfam" id="PF08022">
    <property type="entry name" value="FAD_binding_8"/>
    <property type="match status" value="1"/>
</dbReference>
<dbReference type="SFLD" id="SFLDS00052">
    <property type="entry name" value="Ferric_Reductase_Domain"/>
    <property type="match status" value="1"/>
</dbReference>
<accession>A0A1A0HHZ1</accession>
<dbReference type="AlphaFoldDB" id="A0A1A0HHZ1"/>
<evidence type="ECO:0000256" key="6">
    <source>
        <dbReference type="ARBA" id="ARBA00022630"/>
    </source>
</evidence>
<dbReference type="InterPro" id="IPR017927">
    <property type="entry name" value="FAD-bd_FR_type"/>
</dbReference>
<name>A0A1A0HHZ1_9ASCO</name>
<evidence type="ECO:0000313" key="19">
    <source>
        <dbReference type="EMBL" id="OBA23779.1"/>
    </source>
</evidence>
<gene>
    <name evidence="19" type="ORF">METBIDRAFT_51156</name>
</gene>
<evidence type="ECO:0000256" key="12">
    <source>
        <dbReference type="ARBA" id="ARBA00023065"/>
    </source>
</evidence>
<dbReference type="Gene3D" id="3.40.50.80">
    <property type="entry name" value="Nucleotide-binding domain of ferredoxin-NADP reductase (FNR) module"/>
    <property type="match status" value="1"/>
</dbReference>
<dbReference type="SUPFAM" id="SSF63380">
    <property type="entry name" value="Riboflavin synthase domain-like"/>
    <property type="match status" value="1"/>
</dbReference>
<comment type="catalytic activity">
    <reaction evidence="15">
        <text>2 a Fe(II)-siderophore + NADP(+) + H(+) = 2 a Fe(III)-siderophore + NADPH</text>
        <dbReference type="Rhea" id="RHEA:28795"/>
        <dbReference type="Rhea" id="RHEA-COMP:11342"/>
        <dbReference type="Rhea" id="RHEA-COMP:11344"/>
        <dbReference type="ChEBI" id="CHEBI:15378"/>
        <dbReference type="ChEBI" id="CHEBI:29033"/>
        <dbReference type="ChEBI" id="CHEBI:29034"/>
        <dbReference type="ChEBI" id="CHEBI:57783"/>
        <dbReference type="ChEBI" id="CHEBI:58349"/>
        <dbReference type="EC" id="1.16.1.9"/>
    </reaction>
</comment>
<dbReference type="PANTHER" id="PTHR32361">
    <property type="entry name" value="FERRIC/CUPRIC REDUCTASE TRANSMEMBRANE COMPONENT"/>
    <property type="match status" value="1"/>
</dbReference>
<feature type="transmembrane region" description="Helical" evidence="16">
    <location>
        <begin position="372"/>
        <end position="390"/>
    </location>
</feature>
<keyword evidence="6" id="KW-0285">Flavoprotein</keyword>
<dbReference type="Proteomes" id="UP000092555">
    <property type="component" value="Unassembled WGS sequence"/>
</dbReference>
<keyword evidence="9" id="KW-0249">Electron transport</keyword>
<evidence type="ECO:0000256" key="3">
    <source>
        <dbReference type="ARBA" id="ARBA00012668"/>
    </source>
</evidence>
<dbReference type="InterPro" id="IPR017938">
    <property type="entry name" value="Riboflavin_synthase-like_b-brl"/>
</dbReference>
<dbReference type="STRING" id="869754.A0A1A0HHZ1"/>
<evidence type="ECO:0000256" key="9">
    <source>
        <dbReference type="ARBA" id="ARBA00022982"/>
    </source>
</evidence>
<comment type="subcellular location">
    <subcellularLocation>
        <location evidence="1">Cell membrane</location>
        <topology evidence="1">Multi-pass membrane protein</topology>
    </subcellularLocation>
</comment>
<evidence type="ECO:0000256" key="15">
    <source>
        <dbReference type="ARBA" id="ARBA00048483"/>
    </source>
</evidence>
<keyword evidence="10 16" id="KW-1133">Transmembrane helix</keyword>
<dbReference type="GO" id="GO:0015677">
    <property type="term" value="P:copper ion import"/>
    <property type="evidence" value="ECO:0007669"/>
    <property type="project" value="TreeGrafter"/>
</dbReference>
<evidence type="ECO:0000256" key="10">
    <source>
        <dbReference type="ARBA" id="ARBA00022989"/>
    </source>
</evidence>
<keyword evidence="8" id="KW-0274">FAD</keyword>
<keyword evidence="17" id="KW-0732">Signal</keyword>
<feature type="signal peptide" evidence="17">
    <location>
        <begin position="1"/>
        <end position="18"/>
    </location>
</feature>
<evidence type="ECO:0000256" key="16">
    <source>
        <dbReference type="SAM" id="Phobius"/>
    </source>
</evidence>
<dbReference type="EMBL" id="LXTC01000001">
    <property type="protein sequence ID" value="OBA23779.1"/>
    <property type="molecule type" value="Genomic_DNA"/>
</dbReference>
<dbReference type="GO" id="GO:0006826">
    <property type="term" value="P:iron ion transport"/>
    <property type="evidence" value="ECO:0007669"/>
    <property type="project" value="TreeGrafter"/>
</dbReference>
<evidence type="ECO:0000256" key="1">
    <source>
        <dbReference type="ARBA" id="ARBA00004651"/>
    </source>
</evidence>
<evidence type="ECO:0000313" key="20">
    <source>
        <dbReference type="Proteomes" id="UP000092555"/>
    </source>
</evidence>
<dbReference type="InterPro" id="IPR039261">
    <property type="entry name" value="FNR_nucleotide-bd"/>
</dbReference>
<dbReference type="Pfam" id="PF01794">
    <property type="entry name" value="Ferric_reduct"/>
    <property type="match status" value="1"/>
</dbReference>
<sequence>MVSVSKIACLAFAAAALADQAIFIYHKADLSVDACEKLLGKTALFFDSDDDEDYCNTNIQQALGSMAHCLKRLPTDIGVNAFIESCSDSNLTLEEFNESYDNATQYLVNVTSYLGFDIDETFYLPVELDEDKLYGAYASTVDRRYNYNRSNYYGWALMLYWFALVLFSGFLRIVSAMTPKTVQSFNGKISNTYKSYITMPALGKEKKVQHGKLFKFFEFIIPTRMETIHLVIYFALVLAFNTANFHHQSNNVIWSDEATEMGRKIADRSGIMVLYIIPQLVLFAGRNNFFEWISGWKYARFNIIHHWMGRIAFILMFVHAISMTVSSFGLGKFDSRNAKPYVRWGYVALICAAIMCFHSLQMFRKKHYEMFVLAHNILGVFFVAGVWIHVSDAGFESTMYAASAVWCFDKFLRIVRMAWFGVRTADVQLIADETLRVKVPRPSYWKPYPLCYSFVYFFRPSCFWQSHPFTVVDSVVEENVISFYIKVKGGMSNSLYQYLSKQVDQRAMIKVCVEGPYGPGASLQHYDTVSYLTGTTGVPGPFASAVSLAKKNSTQKLKLYWVIRHWKSIEWFYEELRSLKGTKVQPIVYVTQFNTPLDECFLERFKSEDESLVDGKNSEKGSEAEKEINMENAERIMANLPHIEFRAGRPDINALVKHDIAESAGATAFVACGHDSFVDQSRKAVVENL</sequence>
<dbReference type="SFLD" id="SFLDG01168">
    <property type="entry name" value="Ferric_reductase_subgroup_(FRE"/>
    <property type="match status" value="1"/>
</dbReference>
<dbReference type="CDD" id="cd06186">
    <property type="entry name" value="NOX_Duox_like_FAD_NADP"/>
    <property type="match status" value="1"/>
</dbReference>
<feature type="chain" id="PRO_5008291807" description="ferric-chelate reductase (NADPH)" evidence="17">
    <location>
        <begin position="19"/>
        <end position="689"/>
    </location>
</feature>
<comment type="similarity">
    <text evidence="2">Belongs to the ferric reductase (FRE) family.</text>
</comment>
<keyword evidence="14" id="KW-0325">Glycoprotein</keyword>
<keyword evidence="7 16" id="KW-0812">Transmembrane</keyword>
<dbReference type="InterPro" id="IPR013121">
    <property type="entry name" value="Fe_red_NAD-bd_6"/>
</dbReference>
<dbReference type="OrthoDB" id="4494341at2759"/>
<feature type="transmembrane region" description="Helical" evidence="16">
    <location>
        <begin position="307"/>
        <end position="329"/>
    </location>
</feature>
<evidence type="ECO:0000256" key="5">
    <source>
        <dbReference type="ARBA" id="ARBA00022475"/>
    </source>
</evidence>
<feature type="domain" description="FAD-binding FR-type" evidence="18">
    <location>
        <begin position="417"/>
        <end position="523"/>
    </location>
</feature>
<reference evidence="19 20" key="1">
    <citation type="submission" date="2016-05" db="EMBL/GenBank/DDBJ databases">
        <title>Comparative genomics of biotechnologically important yeasts.</title>
        <authorList>
            <consortium name="DOE Joint Genome Institute"/>
            <person name="Riley R."/>
            <person name="Haridas S."/>
            <person name="Wolfe K.H."/>
            <person name="Lopes M.R."/>
            <person name="Hittinger C.T."/>
            <person name="Goker M."/>
            <person name="Salamov A."/>
            <person name="Wisecaver J."/>
            <person name="Long T.M."/>
            <person name="Aerts A.L."/>
            <person name="Barry K."/>
            <person name="Choi C."/>
            <person name="Clum A."/>
            <person name="Coughlan A.Y."/>
            <person name="Deshpande S."/>
            <person name="Douglass A.P."/>
            <person name="Hanson S.J."/>
            <person name="Klenk H.-P."/>
            <person name="LaButti K."/>
            <person name="Lapidus A."/>
            <person name="Lindquist E."/>
            <person name="Lipzen A."/>
            <person name="Meier-kolthoff J.P."/>
            <person name="Ohm R.A."/>
            <person name="Otillar R.P."/>
            <person name="Pangilinan J."/>
            <person name="Peng Y."/>
            <person name="Rokas A."/>
            <person name="Rosa C.A."/>
            <person name="Scheuner C."/>
            <person name="Sibirny A.A."/>
            <person name="Slot J.C."/>
            <person name="Stielow J.B."/>
            <person name="Sun H."/>
            <person name="Kurtzman C.P."/>
            <person name="Blackwell M."/>
            <person name="Grigoriev I.V."/>
            <person name="Jeffries T.W."/>
        </authorList>
    </citation>
    <scope>NUCLEOTIDE SEQUENCE [LARGE SCALE GENOMIC DNA]</scope>
    <source>
        <strain evidence="19 20">NRRL YB-4993</strain>
    </source>
</reference>
<evidence type="ECO:0000259" key="18">
    <source>
        <dbReference type="PROSITE" id="PS51384"/>
    </source>
</evidence>
<dbReference type="Pfam" id="PF08030">
    <property type="entry name" value="NAD_binding_6"/>
    <property type="match status" value="1"/>
</dbReference>
<keyword evidence="13 16" id="KW-0472">Membrane</keyword>
<organism evidence="19 20">
    <name type="scientific">Metschnikowia bicuspidata var. bicuspidata NRRL YB-4993</name>
    <dbReference type="NCBI Taxonomy" id="869754"/>
    <lineage>
        <taxon>Eukaryota</taxon>
        <taxon>Fungi</taxon>
        <taxon>Dikarya</taxon>
        <taxon>Ascomycota</taxon>
        <taxon>Saccharomycotina</taxon>
        <taxon>Pichiomycetes</taxon>
        <taxon>Metschnikowiaceae</taxon>
        <taxon>Metschnikowia</taxon>
    </lineage>
</organism>
<evidence type="ECO:0000256" key="14">
    <source>
        <dbReference type="ARBA" id="ARBA00023180"/>
    </source>
</evidence>
<evidence type="ECO:0000256" key="8">
    <source>
        <dbReference type="ARBA" id="ARBA00022827"/>
    </source>
</evidence>
<dbReference type="GeneID" id="30031263"/>
<dbReference type="InterPro" id="IPR013130">
    <property type="entry name" value="Fe3_Rdtase_TM_dom"/>
</dbReference>
<keyword evidence="11" id="KW-0560">Oxidoreductase</keyword>
<evidence type="ECO:0000256" key="4">
    <source>
        <dbReference type="ARBA" id="ARBA00022448"/>
    </source>
</evidence>
<dbReference type="InterPro" id="IPR051410">
    <property type="entry name" value="Ferric/Cupric_Reductase"/>
</dbReference>
<keyword evidence="4" id="KW-0813">Transport</keyword>
<proteinExistence type="inferred from homology"/>
<dbReference type="RefSeq" id="XP_018714260.1">
    <property type="nucleotide sequence ID" value="XM_018858287.1"/>
</dbReference>
<dbReference type="EC" id="1.16.1.9" evidence="3"/>